<dbReference type="GO" id="GO:0004497">
    <property type="term" value="F:monooxygenase activity"/>
    <property type="evidence" value="ECO:0007669"/>
    <property type="project" value="UniProtKB-KW"/>
</dbReference>
<dbReference type="PANTHER" id="PTHR43004">
    <property type="entry name" value="TRK SYSTEM POTASSIUM UPTAKE PROTEIN"/>
    <property type="match status" value="1"/>
</dbReference>
<dbReference type="InterPro" id="IPR002938">
    <property type="entry name" value="FAD-bd"/>
</dbReference>
<keyword evidence="3" id="KW-0274">FAD</keyword>
<evidence type="ECO:0000256" key="2">
    <source>
        <dbReference type="ARBA" id="ARBA00022630"/>
    </source>
</evidence>
<comment type="cofactor">
    <cofactor evidence="1">
        <name>FAD</name>
        <dbReference type="ChEBI" id="CHEBI:57692"/>
    </cofactor>
</comment>
<dbReference type="Gene3D" id="3.40.30.120">
    <property type="match status" value="1"/>
</dbReference>
<dbReference type="PRINTS" id="PR00420">
    <property type="entry name" value="RNGMNOXGNASE"/>
</dbReference>
<dbReference type="InterPro" id="IPR050641">
    <property type="entry name" value="RIFMO-like"/>
</dbReference>
<dbReference type="EMBL" id="JBHUFV010000036">
    <property type="protein sequence ID" value="MFD1934788.1"/>
    <property type="molecule type" value="Genomic_DNA"/>
</dbReference>
<keyword evidence="2" id="KW-0285">Flavoprotein</keyword>
<evidence type="ECO:0000259" key="4">
    <source>
        <dbReference type="Pfam" id="PF01494"/>
    </source>
</evidence>
<feature type="domain" description="FAD-binding" evidence="4">
    <location>
        <begin position="30"/>
        <end position="369"/>
    </location>
</feature>
<sequence>MSSTATNSTDLGNTVPGSAVPGSAVPGSAVVAGAGPVGLTVAAELRLRGIEVIVLEPLPSIDPRVKAGSLAPRAVDALDLRGLAERIPSFALPQTGGQRVRTGGQRGSGPRGHFAGMWVLRESAYSSKAATLVPQQVLEELLDDHAAAQGADIRRGHTLTGYTQDEEGVTVQVEGPEGPYELRAGWLVGADGGRSTVRKLSGVPFPGTDGVITGYQALAELDDPDFAPMGWNRLPGGLVVNGPVPGRVLVVEFEGPPADRDAAITVEEFQSILRRVSGSEVTVLEARSLTRFTDNARLAESFVIGRVVLAGDAAHVHSPFGGQGLNLGLGDAFNLGWKLAAVIKGEAGRELLDTYTAERGPVAAGVLKNTRAQVAMMRPGPYADAVRELFAMLLEADDANRRLTDLISGAGLRYDLGSAHDLVGRFVPDLTVKTAEGSFRVAELMRSGRGLLLVLDGRAVPEEWAGRVETVRGACEAAPADALLVRPDGHVAWAAGDGSLTEALTTWFGPA</sequence>
<dbReference type="Pfam" id="PF21274">
    <property type="entry name" value="Rng_hyd_C"/>
    <property type="match status" value="1"/>
</dbReference>
<evidence type="ECO:0000256" key="1">
    <source>
        <dbReference type="ARBA" id="ARBA00001974"/>
    </source>
</evidence>
<gene>
    <name evidence="5" type="ORF">ACFSKW_25260</name>
</gene>
<comment type="caution">
    <text evidence="5">The sequence shown here is derived from an EMBL/GenBank/DDBJ whole genome shotgun (WGS) entry which is preliminary data.</text>
</comment>
<dbReference type="Proteomes" id="UP001597368">
    <property type="component" value="Unassembled WGS sequence"/>
</dbReference>
<dbReference type="PANTHER" id="PTHR43004:SF19">
    <property type="entry name" value="BINDING MONOOXYGENASE, PUTATIVE (JCVI)-RELATED"/>
    <property type="match status" value="1"/>
</dbReference>
<evidence type="ECO:0000313" key="6">
    <source>
        <dbReference type="Proteomes" id="UP001597368"/>
    </source>
</evidence>
<evidence type="ECO:0000256" key="3">
    <source>
        <dbReference type="ARBA" id="ARBA00022827"/>
    </source>
</evidence>
<name>A0ABW4SYR9_9ACTN</name>
<reference evidence="6" key="1">
    <citation type="journal article" date="2019" name="Int. J. Syst. Evol. Microbiol.">
        <title>The Global Catalogue of Microorganisms (GCM) 10K type strain sequencing project: providing services to taxonomists for standard genome sequencing and annotation.</title>
        <authorList>
            <consortium name="The Broad Institute Genomics Platform"/>
            <consortium name="The Broad Institute Genome Sequencing Center for Infectious Disease"/>
            <person name="Wu L."/>
            <person name="Ma J."/>
        </authorList>
    </citation>
    <scope>NUCLEOTIDE SEQUENCE [LARGE SCALE GENOMIC DNA]</scope>
    <source>
        <strain evidence="6">ICMP 6774ER</strain>
    </source>
</reference>
<dbReference type="InterPro" id="IPR036188">
    <property type="entry name" value="FAD/NAD-bd_sf"/>
</dbReference>
<keyword evidence="5" id="KW-0560">Oxidoreductase</keyword>
<dbReference type="Gene3D" id="3.30.70.2450">
    <property type="match status" value="1"/>
</dbReference>
<protein>
    <submittedName>
        <fullName evidence="5">FAD-dependent monooxygenase</fullName>
    </submittedName>
</protein>
<dbReference type="RefSeq" id="WP_379574880.1">
    <property type="nucleotide sequence ID" value="NZ_JBHUFV010000036.1"/>
</dbReference>
<evidence type="ECO:0000313" key="5">
    <source>
        <dbReference type="EMBL" id="MFD1934788.1"/>
    </source>
</evidence>
<accession>A0ABW4SYR9</accession>
<keyword evidence="6" id="KW-1185">Reference proteome</keyword>
<dbReference type="SUPFAM" id="SSF51905">
    <property type="entry name" value="FAD/NAD(P)-binding domain"/>
    <property type="match status" value="1"/>
</dbReference>
<dbReference type="Pfam" id="PF01494">
    <property type="entry name" value="FAD_binding_3"/>
    <property type="match status" value="1"/>
</dbReference>
<proteinExistence type="predicted"/>
<dbReference type="Gene3D" id="3.50.50.60">
    <property type="entry name" value="FAD/NAD(P)-binding domain"/>
    <property type="match status" value="1"/>
</dbReference>
<keyword evidence="5" id="KW-0503">Monooxygenase</keyword>
<organism evidence="5 6">
    <name type="scientific">Nonomuraea mangrovi</name>
    <dbReference type="NCBI Taxonomy" id="2316207"/>
    <lineage>
        <taxon>Bacteria</taxon>
        <taxon>Bacillati</taxon>
        <taxon>Actinomycetota</taxon>
        <taxon>Actinomycetes</taxon>
        <taxon>Streptosporangiales</taxon>
        <taxon>Streptosporangiaceae</taxon>
        <taxon>Nonomuraea</taxon>
    </lineage>
</organism>